<dbReference type="EMBL" id="KN823215">
    <property type="protein sequence ID" value="KIO19565.1"/>
    <property type="molecule type" value="Genomic_DNA"/>
</dbReference>
<dbReference type="Proteomes" id="UP000054248">
    <property type="component" value="Unassembled WGS sequence"/>
</dbReference>
<dbReference type="HOGENOM" id="CLU_046006_6_1_1"/>
<organism evidence="1 2">
    <name type="scientific">Tulasnella calospora MUT 4182</name>
    <dbReference type="NCBI Taxonomy" id="1051891"/>
    <lineage>
        <taxon>Eukaryota</taxon>
        <taxon>Fungi</taxon>
        <taxon>Dikarya</taxon>
        <taxon>Basidiomycota</taxon>
        <taxon>Agaricomycotina</taxon>
        <taxon>Agaricomycetes</taxon>
        <taxon>Cantharellales</taxon>
        <taxon>Tulasnellaceae</taxon>
        <taxon>Tulasnella</taxon>
    </lineage>
</organism>
<dbReference type="PANTHER" id="PTHR35006:SF2">
    <property type="entry name" value="GLYOXALASE FAMILY PROTEIN (AFU_ORTHOLOGUE AFUA_5G14830)"/>
    <property type="match status" value="1"/>
</dbReference>
<dbReference type="AlphaFoldDB" id="A0A0C3PWX2"/>
<name>A0A0C3PWX2_9AGAM</name>
<gene>
    <name evidence="1" type="ORF">M407DRAFT_246131</name>
</gene>
<sequence length="141" mass="15518">MSSNSMIGLDHVGIKVPTEIWDKVLKTYLTVLAPLGVTQMYTFGGDGKPCVVGLGVPNKPFLWLRQTEDEAADPRPAHIAITADTRAQIDEFHKLAMEAGLKSNGPPGLREHYHPTYYGAYVFDQMGNNLEVVKHLPEEAA</sequence>
<reference evidence="2" key="2">
    <citation type="submission" date="2015-01" db="EMBL/GenBank/DDBJ databases">
        <title>Evolutionary Origins and Diversification of the Mycorrhizal Mutualists.</title>
        <authorList>
            <consortium name="DOE Joint Genome Institute"/>
            <consortium name="Mycorrhizal Genomics Consortium"/>
            <person name="Kohler A."/>
            <person name="Kuo A."/>
            <person name="Nagy L.G."/>
            <person name="Floudas D."/>
            <person name="Copeland A."/>
            <person name="Barry K.W."/>
            <person name="Cichocki N."/>
            <person name="Veneault-Fourrey C."/>
            <person name="LaButti K."/>
            <person name="Lindquist E.A."/>
            <person name="Lipzen A."/>
            <person name="Lundell T."/>
            <person name="Morin E."/>
            <person name="Murat C."/>
            <person name="Riley R."/>
            <person name="Ohm R."/>
            <person name="Sun H."/>
            <person name="Tunlid A."/>
            <person name="Henrissat B."/>
            <person name="Grigoriev I.V."/>
            <person name="Hibbett D.S."/>
            <person name="Martin F."/>
        </authorList>
    </citation>
    <scope>NUCLEOTIDE SEQUENCE [LARGE SCALE GENOMIC DNA]</scope>
    <source>
        <strain evidence="2">MUT 4182</strain>
    </source>
</reference>
<evidence type="ECO:0008006" key="3">
    <source>
        <dbReference type="Google" id="ProtNLM"/>
    </source>
</evidence>
<dbReference type="SUPFAM" id="SSF54593">
    <property type="entry name" value="Glyoxalase/Bleomycin resistance protein/Dihydroxybiphenyl dioxygenase"/>
    <property type="match status" value="1"/>
</dbReference>
<dbReference type="CDD" id="cd07262">
    <property type="entry name" value="VOC_like"/>
    <property type="match status" value="1"/>
</dbReference>
<dbReference type="InterPro" id="IPR029068">
    <property type="entry name" value="Glyas_Bleomycin-R_OHBP_Dase"/>
</dbReference>
<dbReference type="OrthoDB" id="10249419at2759"/>
<reference evidence="1 2" key="1">
    <citation type="submission" date="2014-04" db="EMBL/GenBank/DDBJ databases">
        <authorList>
            <consortium name="DOE Joint Genome Institute"/>
            <person name="Kuo A."/>
            <person name="Girlanda M."/>
            <person name="Perotto S."/>
            <person name="Kohler A."/>
            <person name="Nagy L.G."/>
            <person name="Floudas D."/>
            <person name="Copeland A."/>
            <person name="Barry K.W."/>
            <person name="Cichocki N."/>
            <person name="Veneault-Fourrey C."/>
            <person name="LaButti K."/>
            <person name="Lindquist E.A."/>
            <person name="Lipzen A."/>
            <person name="Lundell T."/>
            <person name="Morin E."/>
            <person name="Murat C."/>
            <person name="Sun H."/>
            <person name="Tunlid A."/>
            <person name="Henrissat B."/>
            <person name="Grigoriev I.V."/>
            <person name="Hibbett D.S."/>
            <person name="Martin F."/>
            <person name="Nordberg H.P."/>
            <person name="Cantor M.N."/>
            <person name="Hua S.X."/>
        </authorList>
    </citation>
    <scope>NUCLEOTIDE SEQUENCE [LARGE SCALE GENOMIC DNA]</scope>
    <source>
        <strain evidence="1 2">MUT 4182</strain>
    </source>
</reference>
<evidence type="ECO:0000313" key="2">
    <source>
        <dbReference type="Proteomes" id="UP000054248"/>
    </source>
</evidence>
<protein>
    <recommendedName>
        <fullName evidence="3">VOC domain-containing protein</fullName>
    </recommendedName>
</protein>
<dbReference type="STRING" id="1051891.A0A0C3PWX2"/>
<dbReference type="Gene3D" id="3.10.180.10">
    <property type="entry name" value="2,3-Dihydroxybiphenyl 1,2-Dioxygenase, domain 1"/>
    <property type="match status" value="1"/>
</dbReference>
<evidence type="ECO:0000313" key="1">
    <source>
        <dbReference type="EMBL" id="KIO19565.1"/>
    </source>
</evidence>
<proteinExistence type="predicted"/>
<dbReference type="PANTHER" id="PTHR35006">
    <property type="entry name" value="GLYOXALASE FAMILY PROTEIN (AFU_ORTHOLOGUE AFUA_5G14830)"/>
    <property type="match status" value="1"/>
</dbReference>
<keyword evidence="2" id="KW-1185">Reference proteome</keyword>
<accession>A0A0C3PWX2</accession>